<organism evidence="1 2">
    <name type="scientific">Caerostris extrusa</name>
    <name type="common">Bark spider</name>
    <name type="synonym">Caerostris bankana</name>
    <dbReference type="NCBI Taxonomy" id="172846"/>
    <lineage>
        <taxon>Eukaryota</taxon>
        <taxon>Metazoa</taxon>
        <taxon>Ecdysozoa</taxon>
        <taxon>Arthropoda</taxon>
        <taxon>Chelicerata</taxon>
        <taxon>Arachnida</taxon>
        <taxon>Araneae</taxon>
        <taxon>Araneomorphae</taxon>
        <taxon>Entelegynae</taxon>
        <taxon>Araneoidea</taxon>
        <taxon>Araneidae</taxon>
        <taxon>Caerostris</taxon>
    </lineage>
</organism>
<dbReference type="AlphaFoldDB" id="A0AAV4SXU9"/>
<accession>A0AAV4SXU9</accession>
<gene>
    <name evidence="1" type="ORF">CEXT_163281</name>
</gene>
<reference evidence="1 2" key="1">
    <citation type="submission" date="2021-06" db="EMBL/GenBank/DDBJ databases">
        <title>Caerostris extrusa draft genome.</title>
        <authorList>
            <person name="Kono N."/>
            <person name="Arakawa K."/>
        </authorList>
    </citation>
    <scope>NUCLEOTIDE SEQUENCE [LARGE SCALE GENOMIC DNA]</scope>
</reference>
<sequence>MEYIYHKLQKAGMQYIYHLLSQTLVMQHLFCIGEYYEQSPDSSANSHTSPRCLKCGSNYLTKECHIKENVDSTIVDCINCSELEHTEEWKSWQLLLEDI</sequence>
<name>A0AAV4SXU9_CAEEX</name>
<comment type="caution">
    <text evidence="1">The sequence shown here is derived from an EMBL/GenBank/DDBJ whole genome shotgun (WGS) entry which is preliminary data.</text>
</comment>
<proteinExistence type="predicted"/>
<keyword evidence="2" id="KW-1185">Reference proteome</keyword>
<evidence type="ECO:0000313" key="2">
    <source>
        <dbReference type="Proteomes" id="UP001054945"/>
    </source>
</evidence>
<dbReference type="EMBL" id="BPLR01010440">
    <property type="protein sequence ID" value="GIY39278.1"/>
    <property type="molecule type" value="Genomic_DNA"/>
</dbReference>
<dbReference type="Proteomes" id="UP001054945">
    <property type="component" value="Unassembled WGS sequence"/>
</dbReference>
<evidence type="ECO:0000313" key="1">
    <source>
        <dbReference type="EMBL" id="GIY39278.1"/>
    </source>
</evidence>
<protein>
    <submittedName>
        <fullName evidence="1">Uncharacterized protein</fullName>
    </submittedName>
</protein>